<comment type="caution">
    <text evidence="2">The sequence shown here is derived from an EMBL/GenBank/DDBJ whole genome shotgun (WGS) entry which is preliminary data.</text>
</comment>
<feature type="compositionally biased region" description="Basic and acidic residues" evidence="1">
    <location>
        <begin position="12"/>
        <end position="30"/>
    </location>
</feature>
<evidence type="ECO:0000313" key="2">
    <source>
        <dbReference type="EMBL" id="VTT82847.1"/>
    </source>
</evidence>
<accession>A0A9Q9RZR2</accession>
<reference evidence="2" key="1">
    <citation type="submission" date="2019-05" db="EMBL/GenBank/DDBJ databases">
        <authorList>
            <person name="Piombo E."/>
        </authorList>
    </citation>
    <scope>NUCLEOTIDE SEQUENCE</scope>
    <source>
        <strain evidence="2">C2S</strain>
    </source>
</reference>
<organism evidence="2 3">
    <name type="scientific">Fusarium fujikuroi</name>
    <name type="common">Bakanae and foot rot disease fungus</name>
    <name type="synonym">Gibberella fujikuroi</name>
    <dbReference type="NCBI Taxonomy" id="5127"/>
    <lineage>
        <taxon>Eukaryota</taxon>
        <taxon>Fungi</taxon>
        <taxon>Dikarya</taxon>
        <taxon>Ascomycota</taxon>
        <taxon>Pezizomycotina</taxon>
        <taxon>Sordariomycetes</taxon>
        <taxon>Hypocreomycetidae</taxon>
        <taxon>Hypocreales</taxon>
        <taxon>Nectriaceae</taxon>
        <taxon>Fusarium</taxon>
        <taxon>Fusarium fujikuroi species complex</taxon>
    </lineage>
</organism>
<dbReference type="EMBL" id="CABFJX010000417">
    <property type="protein sequence ID" value="VTT82847.1"/>
    <property type="molecule type" value="Genomic_DNA"/>
</dbReference>
<feature type="region of interest" description="Disordered" evidence="1">
    <location>
        <begin position="1"/>
        <end position="30"/>
    </location>
</feature>
<dbReference type="AlphaFoldDB" id="A0A9Q9RZR2"/>
<name>A0A9Q9RZR2_FUSFU</name>
<proteinExistence type="predicted"/>
<dbReference type="Proteomes" id="UP000760494">
    <property type="component" value="Unassembled WGS sequence"/>
</dbReference>
<evidence type="ECO:0000256" key="1">
    <source>
        <dbReference type="SAM" id="MobiDB-lite"/>
    </source>
</evidence>
<sequence length="161" mass="18016">MTVCGSQTADGGVDREPLQLLDSPKDPRRLDTRRVTQRVNEVTDEKREPIMNILAGAEPETESKSIQGPKVANYLVADAFKCYLPKSHLGSSLISMGGDDITGSQIMGLCRRGGVFLHMQDFLKIANLWLWRRRPISSDSYVNPLDKGVVVEIDTFSFFRE</sequence>
<gene>
    <name evidence="2" type="ORF">C2S_12696</name>
</gene>
<evidence type="ECO:0000313" key="3">
    <source>
        <dbReference type="Proteomes" id="UP000760494"/>
    </source>
</evidence>
<protein>
    <submittedName>
        <fullName evidence="2">Uncharacterized protein</fullName>
    </submittedName>
</protein>